<keyword evidence="2 9" id="KW-0812">Transmembrane</keyword>
<dbReference type="RefSeq" id="XP_040021436.1">
    <property type="nucleotide sequence ID" value="XM_040165502.1"/>
</dbReference>
<evidence type="ECO:0000256" key="2">
    <source>
        <dbReference type="ARBA" id="ARBA00022692"/>
    </source>
</evidence>
<dbReference type="InterPro" id="IPR013783">
    <property type="entry name" value="Ig-like_fold"/>
</dbReference>
<dbReference type="Gene3D" id="2.60.40.10">
    <property type="entry name" value="Immunoglobulins"/>
    <property type="match status" value="1"/>
</dbReference>
<comment type="subcellular location">
    <subcellularLocation>
        <location evidence="1">Membrane</location>
        <topology evidence="1">Single-pass type I membrane protein</topology>
    </subcellularLocation>
</comment>
<dbReference type="SUPFAM" id="SSF49265">
    <property type="entry name" value="Fibronectin type III"/>
    <property type="match status" value="1"/>
</dbReference>
<evidence type="ECO:0000256" key="5">
    <source>
        <dbReference type="ARBA" id="ARBA00023136"/>
    </source>
</evidence>
<dbReference type="FunCoup" id="G3PIM1">
    <property type="interactions" value="1057"/>
</dbReference>
<keyword evidence="3 10" id="KW-0732">Signal</keyword>
<keyword evidence="6" id="KW-0675">Receptor</keyword>
<dbReference type="AlphaFoldDB" id="G3PIM1"/>
<evidence type="ECO:0000256" key="6">
    <source>
        <dbReference type="ARBA" id="ARBA00023170"/>
    </source>
</evidence>
<keyword evidence="4 9" id="KW-1133">Transmembrane helix</keyword>
<dbReference type="InterPro" id="IPR036116">
    <property type="entry name" value="FN3_sf"/>
</dbReference>
<sequence>MAVKAGLLLLLWDLALFPQGVTSSRHVTCSTDFKDSLNCSCSVPTFSGSITVSCSIEETVVNGSCEVKPPQSWCVMYPEKLDDVLFFDTECTATAGAQRDQETASAPTHWILGDVVKPSSPVNVRVTDTGGSYNITWDHGASDCLTYMVRIRDNRDPSKNPVYSLKVTEKNVALDHNRLQPRVSYVVDVQARMCPGHPNRGPWSEWSSTVRWRTGGAREGLDGLWWYVTLSVALVLVLLLFGYFKKTWWQQKLQRILYIPKAEVFFQPLHLAYGGNFKEWVKPVFSEHDYLKVNPRAQAASEKQRAVLQWDKRRCGEDHVARPGGPPLQPQPHSNPLLFFQDGGSSQGAGRSSGHISIHTVTLSGEEEFEEDHAGRLEGPLRQSGALPQHENQILNDRLVEGMNFHPVEPERVSLDSFVSNELSEDGYPRVDLDTIDSGFGECVVPGASDSNAADQMHSDSFHDHKSLSSNYVKQWMARGTVQEDLGSPGPDTP</sequence>
<keyword evidence="13" id="KW-1185">Reference proteome</keyword>
<dbReference type="Bgee" id="ENSGACG00000013194">
    <property type="expression patterns" value="Expressed in intestinal epithelial cell and 3 other cell types or tissues"/>
</dbReference>
<evidence type="ECO:0000256" key="8">
    <source>
        <dbReference type="SAM" id="MobiDB-lite"/>
    </source>
</evidence>
<dbReference type="PANTHER" id="PTHR23037">
    <property type="entry name" value="CYTOKINE RECEPTOR"/>
    <property type="match status" value="1"/>
</dbReference>
<reference evidence="12 13" key="1">
    <citation type="journal article" date="2021" name="G3 (Bethesda)">
        <title>Improved contiguity of the threespine stickleback genome using long-read sequencing.</title>
        <authorList>
            <person name="Nath S."/>
            <person name="Shaw D.E."/>
            <person name="White M.A."/>
        </authorList>
    </citation>
    <scope>NUCLEOTIDE SEQUENCE [LARGE SCALE GENOMIC DNA]</scope>
    <source>
        <strain evidence="12 13">Lake Benthic</strain>
    </source>
</reference>
<evidence type="ECO:0000256" key="7">
    <source>
        <dbReference type="ARBA" id="ARBA00023180"/>
    </source>
</evidence>
<dbReference type="RefSeq" id="XP_040021433.1">
    <property type="nucleotide sequence ID" value="XM_040165499.1"/>
</dbReference>
<keyword evidence="5 9" id="KW-0472">Membrane</keyword>
<dbReference type="RefSeq" id="XP_040021435.1">
    <property type="nucleotide sequence ID" value="XM_040165501.1"/>
</dbReference>
<name>G3PIM1_GASAC</name>
<dbReference type="RefSeq" id="XP_040021430.1">
    <property type="nucleotide sequence ID" value="XM_040165496.1"/>
</dbReference>
<dbReference type="CDD" id="cd00063">
    <property type="entry name" value="FN3"/>
    <property type="match status" value="1"/>
</dbReference>
<accession>G3PIM1</accession>
<proteinExistence type="predicted"/>
<dbReference type="GeneTree" id="ENSGT00510000049239"/>
<dbReference type="GO" id="GO:0004896">
    <property type="term" value="F:cytokine receptor activity"/>
    <property type="evidence" value="ECO:0007669"/>
    <property type="project" value="TreeGrafter"/>
</dbReference>
<feature type="region of interest" description="Disordered" evidence="8">
    <location>
        <begin position="317"/>
        <end position="388"/>
    </location>
</feature>
<dbReference type="Ensembl" id="ENSGACT00000017483.2">
    <property type="protein sequence ID" value="ENSGACP00000017449.2"/>
    <property type="gene ID" value="ENSGACG00000013194.2"/>
</dbReference>
<dbReference type="Proteomes" id="UP000007635">
    <property type="component" value="Chromosome XX"/>
</dbReference>
<reference evidence="12" key="3">
    <citation type="submission" date="2025-09" db="UniProtKB">
        <authorList>
            <consortium name="Ensembl"/>
        </authorList>
    </citation>
    <scope>IDENTIFICATION</scope>
</reference>
<dbReference type="GO" id="GO:0009897">
    <property type="term" value="C:external side of plasma membrane"/>
    <property type="evidence" value="ECO:0007669"/>
    <property type="project" value="TreeGrafter"/>
</dbReference>
<evidence type="ECO:0000256" key="10">
    <source>
        <dbReference type="SAM" id="SignalP"/>
    </source>
</evidence>
<evidence type="ECO:0000256" key="1">
    <source>
        <dbReference type="ARBA" id="ARBA00004479"/>
    </source>
</evidence>
<evidence type="ECO:0000313" key="12">
    <source>
        <dbReference type="Ensembl" id="ENSGACP00000017449.2"/>
    </source>
</evidence>
<feature type="signal peptide" evidence="10">
    <location>
        <begin position="1"/>
        <end position="23"/>
    </location>
</feature>
<dbReference type="GeneID" id="120810701"/>
<dbReference type="InterPro" id="IPR003961">
    <property type="entry name" value="FN3_dom"/>
</dbReference>
<dbReference type="PROSITE" id="PS50853">
    <property type="entry name" value="FN3"/>
    <property type="match status" value="1"/>
</dbReference>
<dbReference type="KEGG" id="gat:120810701"/>
<dbReference type="RefSeq" id="XP_040021428.1">
    <property type="nucleotide sequence ID" value="XM_040165494.1"/>
</dbReference>
<dbReference type="RefSeq" id="XP_040021431.1">
    <property type="nucleotide sequence ID" value="XM_040165497.1"/>
</dbReference>
<dbReference type="RefSeq" id="XP_040021429.1">
    <property type="nucleotide sequence ID" value="XM_040165495.1"/>
</dbReference>
<dbReference type="STRING" id="69293.ENSGACP00000017449"/>
<dbReference type="RefSeq" id="XP_040021432.1">
    <property type="nucleotide sequence ID" value="XM_040165498.1"/>
</dbReference>
<feature type="chain" id="PRO_5043500840" description="Fibronectin type-III domain-containing protein" evidence="10">
    <location>
        <begin position="24"/>
        <end position="494"/>
    </location>
</feature>
<organism evidence="12 13">
    <name type="scientific">Gasterosteus aculeatus aculeatus</name>
    <name type="common">three-spined stickleback</name>
    <dbReference type="NCBI Taxonomy" id="481459"/>
    <lineage>
        <taxon>Eukaryota</taxon>
        <taxon>Metazoa</taxon>
        <taxon>Chordata</taxon>
        <taxon>Craniata</taxon>
        <taxon>Vertebrata</taxon>
        <taxon>Euteleostomi</taxon>
        <taxon>Actinopterygii</taxon>
        <taxon>Neopterygii</taxon>
        <taxon>Teleostei</taxon>
        <taxon>Neoteleostei</taxon>
        <taxon>Acanthomorphata</taxon>
        <taxon>Eupercaria</taxon>
        <taxon>Perciformes</taxon>
        <taxon>Cottioidei</taxon>
        <taxon>Gasterosteales</taxon>
        <taxon>Gasterosteidae</taxon>
        <taxon>Gasterosteus</taxon>
    </lineage>
</organism>
<feature type="transmembrane region" description="Helical" evidence="9">
    <location>
        <begin position="224"/>
        <end position="244"/>
    </location>
</feature>
<evidence type="ECO:0000256" key="4">
    <source>
        <dbReference type="ARBA" id="ARBA00022989"/>
    </source>
</evidence>
<dbReference type="InParanoid" id="G3PIM1"/>
<dbReference type="eggNOG" id="ENOG502S0QM">
    <property type="taxonomic scope" value="Eukaryota"/>
</dbReference>
<evidence type="ECO:0000256" key="3">
    <source>
        <dbReference type="ARBA" id="ARBA00022729"/>
    </source>
</evidence>
<dbReference type="PANTHER" id="PTHR23037:SF7">
    <property type="entry name" value="INTERLEUKIN-21 RECEPTOR"/>
    <property type="match status" value="1"/>
</dbReference>
<reference evidence="12" key="2">
    <citation type="submission" date="2025-08" db="UniProtKB">
        <authorList>
            <consortium name="Ensembl"/>
        </authorList>
    </citation>
    <scope>IDENTIFICATION</scope>
</reference>
<dbReference type="RefSeq" id="XP_040021434.1">
    <property type="nucleotide sequence ID" value="XM_040165500.1"/>
</dbReference>
<keyword evidence="7" id="KW-0325">Glycoprotein</keyword>
<evidence type="ECO:0000256" key="9">
    <source>
        <dbReference type="SAM" id="Phobius"/>
    </source>
</evidence>
<evidence type="ECO:0000313" key="13">
    <source>
        <dbReference type="Proteomes" id="UP000007635"/>
    </source>
</evidence>
<dbReference type="OMA" id="PQHENQI"/>
<protein>
    <recommendedName>
        <fullName evidence="11">Fibronectin type-III domain-containing protein</fullName>
    </recommendedName>
</protein>
<evidence type="ECO:0000259" key="11">
    <source>
        <dbReference type="PROSITE" id="PS50853"/>
    </source>
</evidence>
<feature type="domain" description="Fibronectin type-III" evidence="11">
    <location>
        <begin position="117"/>
        <end position="217"/>
    </location>
</feature>